<dbReference type="FunFam" id="3.80.10.10:FF:000299">
    <property type="entry name" value="Piriformospora indica-insensitive protein 2"/>
    <property type="match status" value="1"/>
</dbReference>
<dbReference type="AlphaFoldDB" id="A0A7I8JQU7"/>
<dbReference type="Proteomes" id="UP001189122">
    <property type="component" value="Unassembled WGS sequence"/>
</dbReference>
<dbReference type="PANTHER" id="PTHR48004">
    <property type="entry name" value="OS01G0149700 PROTEIN"/>
    <property type="match status" value="1"/>
</dbReference>
<evidence type="ECO:0000256" key="6">
    <source>
        <dbReference type="ARBA" id="ARBA00023136"/>
    </source>
</evidence>
<evidence type="ECO:0000256" key="3">
    <source>
        <dbReference type="ARBA" id="ARBA00022614"/>
    </source>
</evidence>
<dbReference type="PROSITE" id="PS51257">
    <property type="entry name" value="PROKAR_LIPOPROTEIN"/>
    <property type="match status" value="1"/>
</dbReference>
<dbReference type="InterPro" id="IPR032675">
    <property type="entry name" value="LRR_dom_sf"/>
</dbReference>
<keyword evidence="5" id="KW-0677">Repeat</keyword>
<reference evidence="9 10" key="1">
    <citation type="submission" date="2019-12" db="EMBL/GenBank/DDBJ databases">
        <authorList>
            <person name="Scholz U."/>
            <person name="Mascher M."/>
            <person name="Fiebig A."/>
        </authorList>
    </citation>
    <scope>NUCLEOTIDE SEQUENCE</scope>
</reference>
<keyword evidence="6" id="KW-0472">Membrane</keyword>
<keyword evidence="10" id="KW-1185">Reference proteome</keyword>
<dbReference type="InterPro" id="IPR001611">
    <property type="entry name" value="Leu-rich_rpt"/>
</dbReference>
<proteinExistence type="predicted"/>
<dbReference type="Pfam" id="PF00560">
    <property type="entry name" value="LRR_1"/>
    <property type="match status" value="1"/>
</dbReference>
<evidence type="ECO:0000256" key="2">
    <source>
        <dbReference type="ARBA" id="ARBA00022475"/>
    </source>
</evidence>
<evidence type="ECO:0000256" key="1">
    <source>
        <dbReference type="ARBA" id="ARBA00004236"/>
    </source>
</evidence>
<feature type="chain" id="PRO_5029603825" description="Leucine-rich repeat-containing N-terminal plant-type domain-containing protein" evidence="7">
    <location>
        <begin position="28"/>
        <end position="359"/>
    </location>
</feature>
<keyword evidence="3" id="KW-0433">Leucine-rich repeat</keyword>
<evidence type="ECO:0000313" key="10">
    <source>
        <dbReference type="Proteomes" id="UP001189122"/>
    </source>
</evidence>
<name>A0A7I8JQU7_SPIIN</name>
<dbReference type="InterPro" id="IPR052941">
    <property type="entry name" value="StomDev_PlantInt_Reg"/>
</dbReference>
<dbReference type="Pfam" id="PF08263">
    <property type="entry name" value="LRRNT_2"/>
    <property type="match status" value="1"/>
</dbReference>
<organism evidence="9">
    <name type="scientific">Spirodela intermedia</name>
    <name type="common">Intermediate duckweed</name>
    <dbReference type="NCBI Taxonomy" id="51605"/>
    <lineage>
        <taxon>Eukaryota</taxon>
        <taxon>Viridiplantae</taxon>
        <taxon>Streptophyta</taxon>
        <taxon>Embryophyta</taxon>
        <taxon>Tracheophyta</taxon>
        <taxon>Spermatophyta</taxon>
        <taxon>Magnoliopsida</taxon>
        <taxon>Liliopsida</taxon>
        <taxon>Araceae</taxon>
        <taxon>Lemnoideae</taxon>
        <taxon>Spirodela</taxon>
    </lineage>
</organism>
<dbReference type="EMBL" id="CACRZD030000016">
    <property type="protein sequence ID" value="CAA6672155.1"/>
    <property type="molecule type" value="Genomic_DNA"/>
</dbReference>
<protein>
    <recommendedName>
        <fullName evidence="8">Leucine-rich repeat-containing N-terminal plant-type domain-containing protein</fullName>
    </recommendedName>
</protein>
<evidence type="ECO:0000256" key="7">
    <source>
        <dbReference type="SAM" id="SignalP"/>
    </source>
</evidence>
<dbReference type="Gene3D" id="3.80.10.10">
    <property type="entry name" value="Ribonuclease Inhibitor"/>
    <property type="match status" value="3"/>
</dbReference>
<dbReference type="PRINTS" id="PR00019">
    <property type="entry name" value="LEURICHRPT"/>
</dbReference>
<dbReference type="Pfam" id="PF13855">
    <property type="entry name" value="LRR_8"/>
    <property type="match status" value="1"/>
</dbReference>
<feature type="domain" description="Leucine-rich repeat-containing N-terminal plant-type" evidence="8">
    <location>
        <begin position="31"/>
        <end position="76"/>
    </location>
</feature>
<dbReference type="EMBL" id="LR743603">
    <property type="protein sequence ID" value="CAA2633022.1"/>
    <property type="molecule type" value="Genomic_DNA"/>
</dbReference>
<comment type="subcellular location">
    <subcellularLocation>
        <location evidence="1">Cell membrane</location>
    </subcellularLocation>
</comment>
<dbReference type="InterPro" id="IPR013210">
    <property type="entry name" value="LRR_N_plant-typ"/>
</dbReference>
<gene>
    <name evidence="9" type="ORF">SI7747_16018566</name>
</gene>
<feature type="signal peptide" evidence="7">
    <location>
        <begin position="1"/>
        <end position="27"/>
    </location>
</feature>
<dbReference type="GO" id="GO:0005886">
    <property type="term" value="C:plasma membrane"/>
    <property type="evidence" value="ECO:0007669"/>
    <property type="project" value="UniProtKB-SubCell"/>
</dbReference>
<evidence type="ECO:0000259" key="8">
    <source>
        <dbReference type="Pfam" id="PF08263"/>
    </source>
</evidence>
<accession>A0A7I8JQU7</accession>
<keyword evidence="4 7" id="KW-0732">Signal</keyword>
<keyword evidence="2" id="KW-1003">Cell membrane</keyword>
<evidence type="ECO:0000256" key="5">
    <source>
        <dbReference type="ARBA" id="ARBA00022737"/>
    </source>
</evidence>
<evidence type="ECO:0000313" key="9">
    <source>
        <dbReference type="EMBL" id="CAA2633022.1"/>
    </source>
</evidence>
<sequence>MVLRGVATGRLTVVLVVVVASCLGCDGRGCHDNERRALLEIKKVFNPLNGSLMSHWGDSITEQVKDCCHWPGITCNPAPVTCDVEGTWHPNLTMLAEFGQLESLNLRDNQIGGGIPEAICHLKLLKTLDLSHNKFEGSIPSWLCTLKSLEKLDLSDNSLLGDIPSCFGSFHFLTSLDLSGNQFQWNDSSWLCNIHSLTYLSISNDRSPTTIPSCIGNLNMLGFLTLTGDWFKGSIPSSIFSNLTDLVFLEISSSRFEGTLQFSINTEYPISWVPSFQLIHLSIVDCVVNKRSGGRFPSFLKTQDLSHNGLSGSIPSEMVRLTFLETFSVAFNNMTGVIPNGIQFRSFNESMDGWNFSSN</sequence>
<evidence type="ECO:0000256" key="4">
    <source>
        <dbReference type="ARBA" id="ARBA00022729"/>
    </source>
</evidence>
<dbReference type="PANTHER" id="PTHR48004:SF59">
    <property type="entry name" value="LEUCINE-RICH REPEAT-CONTAINING N-TERMINAL PLANT-TYPE DOMAIN-CONTAINING PROTEIN"/>
    <property type="match status" value="1"/>
</dbReference>
<dbReference type="SUPFAM" id="SSF52058">
    <property type="entry name" value="L domain-like"/>
    <property type="match status" value="1"/>
</dbReference>